<evidence type="ECO:0000313" key="2">
    <source>
        <dbReference type="EMBL" id="QNR22674.1"/>
    </source>
</evidence>
<reference evidence="2 3" key="1">
    <citation type="submission" date="2020-08" db="EMBL/GenBank/DDBJ databases">
        <title>Croceimicrobium hydrocarbonivorans gen. nov., sp. nov., a novel marine bacterium isolated from a bacterial consortium that degrades polyethylene terephthalate.</title>
        <authorList>
            <person name="Liu R."/>
        </authorList>
    </citation>
    <scope>NUCLEOTIDE SEQUENCE [LARGE SCALE GENOMIC DNA]</scope>
    <source>
        <strain evidence="2 3">A20-9</strain>
    </source>
</reference>
<protein>
    <submittedName>
        <fullName evidence="2">Nuclear transport factor 2 family protein</fullName>
    </submittedName>
</protein>
<proteinExistence type="predicted"/>
<name>A0A7H0VAC6_9FLAO</name>
<dbReference type="SUPFAM" id="SSF54427">
    <property type="entry name" value="NTF2-like"/>
    <property type="match status" value="1"/>
</dbReference>
<feature type="signal peptide" evidence="1">
    <location>
        <begin position="1"/>
        <end position="19"/>
    </location>
</feature>
<dbReference type="Pfam" id="PF12893">
    <property type="entry name" value="Lumazine_bd_2"/>
    <property type="match status" value="1"/>
</dbReference>
<sequence>MKSLFCALLMAGTIMPASANVGGNPTDQQIQLPIYSIELAEEGEPKNSPQYAVQTYIENFNERDFEEMRKVLSDNFTNQGLNRDGSLTNVQTIDDLRTLMNGQEVIAPDSQNNVITVTEVNDKYATVELVTGPEGQRWKEMITLVKVGNGWKIEKIFWSFV</sequence>
<feature type="chain" id="PRO_5028804850" evidence="1">
    <location>
        <begin position="20"/>
        <end position="161"/>
    </location>
</feature>
<dbReference type="AlphaFoldDB" id="A0A7H0VAC6"/>
<accession>A0A7H0VAC6</accession>
<keyword evidence="1" id="KW-0732">Signal</keyword>
<gene>
    <name evidence="2" type="ORF">H4K34_09795</name>
</gene>
<keyword evidence="3" id="KW-1185">Reference proteome</keyword>
<dbReference type="InterPro" id="IPR032710">
    <property type="entry name" value="NTF2-like_dom_sf"/>
</dbReference>
<evidence type="ECO:0000256" key="1">
    <source>
        <dbReference type="SAM" id="SignalP"/>
    </source>
</evidence>
<dbReference type="Proteomes" id="UP000516305">
    <property type="component" value="Chromosome"/>
</dbReference>
<dbReference type="InterPro" id="IPR039437">
    <property type="entry name" value="FrzH/put_lumazine-bd"/>
</dbReference>
<organism evidence="2 3">
    <name type="scientific">Croceimicrobium hydrocarbonivorans</name>
    <dbReference type="NCBI Taxonomy" id="2761580"/>
    <lineage>
        <taxon>Bacteria</taxon>
        <taxon>Pseudomonadati</taxon>
        <taxon>Bacteroidota</taxon>
        <taxon>Flavobacteriia</taxon>
        <taxon>Flavobacteriales</taxon>
        <taxon>Owenweeksiaceae</taxon>
        <taxon>Croceimicrobium</taxon>
    </lineage>
</organism>
<dbReference type="RefSeq" id="WP_210757241.1">
    <property type="nucleotide sequence ID" value="NZ_CP060139.1"/>
</dbReference>
<dbReference type="EMBL" id="CP060139">
    <property type="protein sequence ID" value="QNR22674.1"/>
    <property type="molecule type" value="Genomic_DNA"/>
</dbReference>
<dbReference type="Gene3D" id="3.10.450.50">
    <property type="match status" value="1"/>
</dbReference>
<dbReference type="KEGG" id="chyd:H4K34_09795"/>
<evidence type="ECO:0000313" key="3">
    <source>
        <dbReference type="Proteomes" id="UP000516305"/>
    </source>
</evidence>